<dbReference type="WBParaSite" id="PSAMB.scaffold4946size13087.g25537.t1">
    <property type="protein sequence ID" value="PSAMB.scaffold4946size13087.g25537.t1"/>
    <property type="gene ID" value="PSAMB.scaffold4946size13087.g25537"/>
</dbReference>
<dbReference type="Proteomes" id="UP000887566">
    <property type="component" value="Unplaced"/>
</dbReference>
<dbReference type="AlphaFoldDB" id="A0A914WPL6"/>
<evidence type="ECO:0000313" key="2">
    <source>
        <dbReference type="Proteomes" id="UP000887566"/>
    </source>
</evidence>
<proteinExistence type="predicted"/>
<evidence type="ECO:0000256" key="1">
    <source>
        <dbReference type="SAM" id="MobiDB-lite"/>
    </source>
</evidence>
<organism evidence="2 3">
    <name type="scientific">Plectus sambesii</name>
    <dbReference type="NCBI Taxonomy" id="2011161"/>
    <lineage>
        <taxon>Eukaryota</taxon>
        <taxon>Metazoa</taxon>
        <taxon>Ecdysozoa</taxon>
        <taxon>Nematoda</taxon>
        <taxon>Chromadorea</taxon>
        <taxon>Plectida</taxon>
        <taxon>Plectina</taxon>
        <taxon>Plectoidea</taxon>
        <taxon>Plectidae</taxon>
        <taxon>Plectus</taxon>
    </lineage>
</organism>
<feature type="region of interest" description="Disordered" evidence="1">
    <location>
        <begin position="61"/>
        <end position="96"/>
    </location>
</feature>
<evidence type="ECO:0000313" key="3">
    <source>
        <dbReference type="WBParaSite" id="PSAMB.scaffold4946size13087.g25537.t1"/>
    </source>
</evidence>
<keyword evidence="2" id="KW-1185">Reference proteome</keyword>
<protein>
    <submittedName>
        <fullName evidence="3">Uncharacterized protein</fullName>
    </submittedName>
</protein>
<dbReference type="Gene3D" id="3.90.70.80">
    <property type="match status" value="1"/>
</dbReference>
<sequence>MFPNFISPLTVQHIKKLQTMVLIDASGNKVSSGKTGISRGRVLPWNEEAVDIDQLTKRNLKAWSGEQEPEQAELSDSSEEEEKSPQQEQPTNDKDDICKAVTIKLPNPNARFSFKPFSAHYFDAICKKLRIHTAEHIKYGKDTLLQEHKEFGPFIGGADDSKLAVSNYLKESKMKQAGVWVTGIELKAAAHLLGVKIWTYSHTCIGLPNGKTVPASWWNSIPPMSYQDATNAAIDIDNLSTIYFDNRNSHYNLVVEMVDADQ</sequence>
<accession>A0A914WPL6</accession>
<feature type="compositionally biased region" description="Acidic residues" evidence="1">
    <location>
        <begin position="67"/>
        <end position="82"/>
    </location>
</feature>
<reference evidence="3" key="1">
    <citation type="submission" date="2022-11" db="UniProtKB">
        <authorList>
            <consortium name="WormBaseParasite"/>
        </authorList>
    </citation>
    <scope>IDENTIFICATION</scope>
</reference>
<name>A0A914WPL6_9BILA</name>